<dbReference type="EMBL" id="JAYJJU010000007">
    <property type="protein sequence ID" value="MEB3031818.1"/>
    <property type="molecule type" value="Genomic_DNA"/>
</dbReference>
<dbReference type="RefSeq" id="WP_329779975.1">
    <property type="nucleotide sequence ID" value="NZ_JAYJJU010000007.1"/>
</dbReference>
<evidence type="ECO:0000259" key="1">
    <source>
        <dbReference type="Pfam" id="PF09995"/>
    </source>
</evidence>
<sequence length="456" mass="50973">MTTSTSTPASGTAGESHPFDYYHRPGMSLRPWPQRSTESRDLWEHPRLRYVEPMVPSCRRSSPGPLVELVADHQWQGDELMDDVVRAFRRTGMAQGRRMLDMALDHGIDAVPDAPAELVRLFDSLDNPPDWHDPVRWERGRQLWVNGSFASKMGMAVMDGLATFVGNDVSKATGATKRFINAFQRRMFESYTWFWNVTREHAMDRYSPIFKDTVKVRLMHAQVRVGLRLSWGDESFEFEGSPISCTSMLMGSISFGLVPMLIDIAHGRLYSASDLDDAWLHWAYIAYVFGVAPAVIPTTAVDAIELMNYFLPYTGGPTPETALMADSAAASVTNDRGKLSLLSRAAAGPLLGVAAYFGGEAATRALIATTPVHDVSLSRWIRLTGLYARANVWQNRVVDILPFKSARLRWRGRTGDRYWRFNLATSRISAKRKGITTTPYDHHDATPSTSAGCPIH</sequence>
<feature type="domain" description="ER-bound oxygenase mpaB/mpaB'/Rubber oxygenase catalytic" evidence="1">
    <location>
        <begin position="157"/>
        <end position="382"/>
    </location>
</feature>
<dbReference type="PANTHER" id="PTHR37539">
    <property type="entry name" value="SECRETED PROTEIN-RELATED"/>
    <property type="match status" value="1"/>
</dbReference>
<reference evidence="2 3" key="1">
    <citation type="submission" date="2023-12" db="EMBL/GenBank/DDBJ databases">
        <title>Description of new species of Mycobacterium terrae complex isolated from sewage at the Sao Paulo Zoological Park Foundation in Brazil.</title>
        <authorList>
            <person name="Romagnoli C.L."/>
            <person name="Conceicao E.C."/>
            <person name="Machado E."/>
            <person name="Barreto L.B.P.F."/>
            <person name="Sharma A."/>
            <person name="Silva N.M."/>
            <person name="Marques L.E."/>
            <person name="Juliana M.A."/>
            <person name="Lourenco M.C.S."/>
            <person name="Digiampietri L.A."/>
            <person name="Suffys P.N."/>
            <person name="Viana-Niero C."/>
        </authorList>
    </citation>
    <scope>NUCLEOTIDE SEQUENCE [LARGE SCALE GENOMIC DNA]</scope>
    <source>
        <strain evidence="2 3">MYC340</strain>
    </source>
</reference>
<gene>
    <name evidence="2" type="ORF">KV113_09635</name>
</gene>
<comment type="caution">
    <text evidence="2">The sequence shown here is derived from an EMBL/GenBank/DDBJ whole genome shotgun (WGS) entry which is preliminary data.</text>
</comment>
<evidence type="ECO:0000313" key="3">
    <source>
        <dbReference type="Proteomes" id="UP001298593"/>
    </source>
</evidence>
<organism evidence="2 3">
    <name type="scientific">[Mycobacterium] nativiensis</name>
    <dbReference type="NCBI Taxonomy" id="2855503"/>
    <lineage>
        <taxon>Bacteria</taxon>
        <taxon>Bacillati</taxon>
        <taxon>Actinomycetota</taxon>
        <taxon>Actinomycetes</taxon>
        <taxon>Mycobacteriales</taxon>
        <taxon>Mycobacteriaceae</taxon>
        <taxon>Mycolicibacter</taxon>
    </lineage>
</organism>
<dbReference type="Pfam" id="PF09995">
    <property type="entry name" value="MPAB_Lcp_cat"/>
    <property type="match status" value="1"/>
</dbReference>
<accession>A0ABU5XV52</accession>
<dbReference type="InterPro" id="IPR037473">
    <property type="entry name" value="Lcp-like"/>
</dbReference>
<name>A0ABU5XV52_9MYCO</name>
<evidence type="ECO:0000313" key="2">
    <source>
        <dbReference type="EMBL" id="MEB3031818.1"/>
    </source>
</evidence>
<dbReference type="PANTHER" id="PTHR37539:SF1">
    <property type="entry name" value="ER-BOUND OXYGENASE MPAB_MPAB'_RUBBER OXYGENASE CATALYTIC DOMAIN-CONTAINING PROTEIN"/>
    <property type="match status" value="1"/>
</dbReference>
<dbReference type="InterPro" id="IPR018713">
    <property type="entry name" value="MPAB/Lcp_cat_dom"/>
</dbReference>
<protein>
    <submittedName>
        <fullName evidence="2">Oxygenase MpaB family protein</fullName>
    </submittedName>
</protein>
<proteinExistence type="predicted"/>
<dbReference type="Proteomes" id="UP001298593">
    <property type="component" value="Unassembled WGS sequence"/>
</dbReference>
<keyword evidence="3" id="KW-1185">Reference proteome</keyword>